<proteinExistence type="predicted"/>
<protein>
    <submittedName>
        <fullName evidence="2">Meiotically up-regulated protein 157</fullName>
    </submittedName>
</protein>
<sequence>MVMLRSRGSFRFILIAIAITGILTFIWMSNAANLNILPIPYQNEAGTAGSVETPEANHPPHHSTTPQASESKLPNQAEAASSSVPLNHPPDPTDTPPAVPVKYGWQDISQGCPHYTSYSSKAHLPKSQGKLGLGFQRPEAQCRTFVSKEVEKEIDRIRQVMTDPDLFRLFENTFPSTIDTCVKWMGVSADNPDEELAFIITGDIDAMWLRDSANQLQVYRDLITSRTDELAALFRGAINMQARYIMKAPYCNAFQAPPESNIPVGYGGGGSTVYPFFDRKLVFTCNFELDSLGAFLQLSQDYFQATGDVEFFGKFHWIDAIKSIMETAADMSESTYDEDGKPRPLPYKFNSQTTTMTGTLNNIGTGNPVAYTGMVRSPFRPSDDTAVFEFLVPSNMMFARYLETAAKITKQLSSAPQDLATQMEAMAHNIREAISKHAVVEGPGNAGPMYAFEVDGFGGRNLMDDANIPSLLSAPFLGYLDAEDTVYQNTRKFVLSKQNPWYCEGHVINGVGGPHIKPGAAWPMSSTVQIMTSNNNTEIEKALLELLSSTNGIGLMHESIKSDSAQAYTRPWFSWANGLFGQTILDLSKRKPELISKSYQSIIPEWAAHHTISVKTAFSCGPGHRLVHLHDANMQAAQHGYDLPSRPQQPGSARPHKLEGARAFSFPLPKRLTHMVNLDGELEPTPPGAGRCWLSLFGDVERTRDKGLCASLGRL</sequence>
<evidence type="ECO:0000313" key="3">
    <source>
        <dbReference type="Proteomes" id="UP001610728"/>
    </source>
</evidence>
<dbReference type="SMART" id="SM01149">
    <property type="entry name" value="DUF1237"/>
    <property type="match status" value="1"/>
</dbReference>
<evidence type="ECO:0000256" key="1">
    <source>
        <dbReference type="SAM" id="MobiDB-lite"/>
    </source>
</evidence>
<dbReference type="PANTHER" id="PTHR31047:SF1">
    <property type="entry name" value="DUF1237 DOMAIN-CONTAINING PROTEIN"/>
    <property type="match status" value="1"/>
</dbReference>
<dbReference type="RefSeq" id="XP_070861048.1">
    <property type="nucleotide sequence ID" value="XM_071006472.1"/>
</dbReference>
<organism evidence="2 3">
    <name type="scientific">Ceratocystis lukuohia</name>
    <dbReference type="NCBI Taxonomy" id="2019550"/>
    <lineage>
        <taxon>Eukaryota</taxon>
        <taxon>Fungi</taxon>
        <taxon>Dikarya</taxon>
        <taxon>Ascomycota</taxon>
        <taxon>Pezizomycotina</taxon>
        <taxon>Sordariomycetes</taxon>
        <taxon>Hypocreomycetidae</taxon>
        <taxon>Microascales</taxon>
        <taxon>Ceratocystidaceae</taxon>
        <taxon>Ceratocystis</taxon>
    </lineage>
</organism>
<dbReference type="PANTHER" id="PTHR31047">
    <property type="entry name" value="MEIOTICALLY UP-REGULATED GENE 157 PROTEIN"/>
    <property type="match status" value="1"/>
</dbReference>
<dbReference type="EMBL" id="JABSNW010000002">
    <property type="protein sequence ID" value="KAL2889868.1"/>
    <property type="molecule type" value="Genomic_DNA"/>
</dbReference>
<feature type="compositionally biased region" description="Pro residues" evidence="1">
    <location>
        <begin position="87"/>
        <end position="99"/>
    </location>
</feature>
<dbReference type="GeneID" id="98116043"/>
<gene>
    <name evidence="2" type="ORF">HOO65_020410</name>
</gene>
<feature type="compositionally biased region" description="Polar residues" evidence="1">
    <location>
        <begin position="62"/>
        <end position="85"/>
    </location>
</feature>
<reference evidence="2 3" key="1">
    <citation type="submission" date="2020-05" db="EMBL/GenBank/DDBJ databases">
        <title>Ceratocystis lukuohia genome.</title>
        <authorList>
            <person name="Harrington T.C."/>
            <person name="Kim K."/>
            <person name="Mayers C.G."/>
        </authorList>
    </citation>
    <scope>NUCLEOTIDE SEQUENCE [LARGE SCALE GENOMIC DNA]</scope>
    <source>
        <strain evidence="2 3">C4212</strain>
    </source>
</reference>
<dbReference type="Proteomes" id="UP001610728">
    <property type="component" value="Unassembled WGS sequence"/>
</dbReference>
<dbReference type="InterPro" id="IPR012341">
    <property type="entry name" value="6hp_glycosidase-like_sf"/>
</dbReference>
<comment type="caution">
    <text evidence="2">The sequence shown here is derived from an EMBL/GenBank/DDBJ whole genome shotgun (WGS) entry which is preliminary data.</text>
</comment>
<dbReference type="InterPro" id="IPR008313">
    <property type="entry name" value="GH125"/>
</dbReference>
<accession>A0ABR4MNK1</accession>
<keyword evidence="3" id="KW-1185">Reference proteome</keyword>
<evidence type="ECO:0000313" key="2">
    <source>
        <dbReference type="EMBL" id="KAL2889868.1"/>
    </source>
</evidence>
<dbReference type="InterPro" id="IPR008928">
    <property type="entry name" value="6-hairpin_glycosidase_sf"/>
</dbReference>
<dbReference type="Pfam" id="PF06824">
    <property type="entry name" value="Glyco_hydro_125"/>
    <property type="match status" value="1"/>
</dbReference>
<dbReference type="Gene3D" id="1.50.10.10">
    <property type="match status" value="1"/>
</dbReference>
<name>A0ABR4MNK1_9PEZI</name>
<feature type="region of interest" description="Disordered" evidence="1">
    <location>
        <begin position="47"/>
        <end position="102"/>
    </location>
</feature>
<dbReference type="SUPFAM" id="SSF48208">
    <property type="entry name" value="Six-hairpin glycosidases"/>
    <property type="match status" value="1"/>
</dbReference>